<dbReference type="GeneID" id="96879440"/>
<dbReference type="EMBL" id="CP123504">
    <property type="protein sequence ID" value="WGM02188.1"/>
    <property type="molecule type" value="Genomic_DNA"/>
</dbReference>
<dbReference type="RefSeq" id="WP_276324672.1">
    <property type="nucleotide sequence ID" value="NZ_CP038613.1"/>
</dbReference>
<evidence type="ECO:0000313" key="2">
    <source>
        <dbReference type="EMBL" id="WGM05337.1"/>
    </source>
</evidence>
<sequence length="43" mass="4947">MQILQCLKLQSLARWMLDSGINRPSAIKDTQLTRAEITNRFKG</sequence>
<accession>A0AA95GP58</accession>
<dbReference type="AlphaFoldDB" id="A0AA95GP58"/>
<evidence type="ECO:0000313" key="3">
    <source>
        <dbReference type="Proteomes" id="UP001177592"/>
    </source>
</evidence>
<dbReference type="Proteomes" id="UP001177595">
    <property type="component" value="Chromosome"/>
</dbReference>
<keyword evidence="3" id="KW-1185">Reference proteome</keyword>
<dbReference type="EMBL" id="CP123523">
    <property type="protein sequence ID" value="WGM05337.1"/>
    <property type="molecule type" value="Genomic_DNA"/>
</dbReference>
<reference evidence="1" key="1">
    <citation type="submission" date="2023-04" db="EMBL/GenBank/DDBJ databases">
        <title>Genome dynamics across the evolutionary transition to endosymbiosis.</title>
        <authorList>
            <person name="Siozios S."/>
            <person name="Nadal-Jimenez P."/>
            <person name="Azagi T."/>
            <person name="Sprong H."/>
            <person name="Frost C.L."/>
            <person name="Parratt S.R."/>
            <person name="Taylor G."/>
            <person name="Brettell L."/>
            <person name="Lew K.C."/>
            <person name="Croft L."/>
            <person name="King K.C."/>
            <person name="Brockhurst M.A."/>
            <person name="Hypsa V."/>
            <person name="Novakova E."/>
            <person name="Darby A.C."/>
            <person name="Hurst G.D.D."/>
        </authorList>
    </citation>
    <scope>NUCLEOTIDE SEQUENCE</scope>
    <source>
        <strain evidence="2">ANv_CAN</strain>
        <strain evidence="1">APv</strain>
    </source>
</reference>
<dbReference type="Proteomes" id="UP001177592">
    <property type="component" value="Chromosome"/>
</dbReference>
<evidence type="ECO:0000313" key="1">
    <source>
        <dbReference type="EMBL" id="WGM02188.1"/>
    </source>
</evidence>
<evidence type="ECO:0000313" key="4">
    <source>
        <dbReference type="Proteomes" id="UP001177595"/>
    </source>
</evidence>
<name>A0AA95GP58_9GAMM</name>
<proteinExistence type="predicted"/>
<protein>
    <submittedName>
        <fullName evidence="1">Uncharacterized protein</fullName>
    </submittedName>
</protein>
<gene>
    <name evidence="1" type="ORF">QE210_03520</name>
    <name evidence="2" type="ORF">QE258_17725</name>
</gene>
<organism evidence="1 4">
    <name type="scientific">Arsenophonus nasoniae</name>
    <name type="common">son-killer infecting Nasonia vitripennis</name>
    <dbReference type="NCBI Taxonomy" id="638"/>
    <lineage>
        <taxon>Bacteria</taxon>
        <taxon>Pseudomonadati</taxon>
        <taxon>Pseudomonadota</taxon>
        <taxon>Gammaproteobacteria</taxon>
        <taxon>Enterobacterales</taxon>
        <taxon>Morganellaceae</taxon>
        <taxon>Arsenophonus</taxon>
    </lineage>
</organism>